<feature type="chain" id="PRO_5045221404" evidence="1">
    <location>
        <begin position="19"/>
        <end position="207"/>
    </location>
</feature>
<dbReference type="EMBL" id="JBHTBN010000002">
    <property type="protein sequence ID" value="MFC7357000.1"/>
    <property type="molecule type" value="Genomic_DNA"/>
</dbReference>
<accession>A0ABW2MTX8</accession>
<comment type="caution">
    <text evidence="2">The sequence shown here is derived from an EMBL/GenBank/DDBJ whole genome shotgun (WGS) entry which is preliminary data.</text>
</comment>
<keyword evidence="3" id="KW-1185">Reference proteome</keyword>
<dbReference type="Proteomes" id="UP001596415">
    <property type="component" value="Unassembled WGS sequence"/>
</dbReference>
<protein>
    <submittedName>
        <fullName evidence="2">Uncharacterized protein</fullName>
    </submittedName>
</protein>
<dbReference type="RefSeq" id="WP_380216849.1">
    <property type="nucleotide sequence ID" value="NZ_JBHTBN010000002.1"/>
</dbReference>
<evidence type="ECO:0000313" key="3">
    <source>
        <dbReference type="Proteomes" id="UP001596415"/>
    </source>
</evidence>
<proteinExistence type="predicted"/>
<name>A0ABW2MTX8_9FLAO</name>
<gene>
    <name evidence="2" type="ORF">ACFQO1_04830</name>
</gene>
<keyword evidence="1" id="KW-0732">Signal</keyword>
<reference evidence="3" key="1">
    <citation type="journal article" date="2019" name="Int. J. Syst. Evol. Microbiol.">
        <title>The Global Catalogue of Microorganisms (GCM) 10K type strain sequencing project: providing services to taxonomists for standard genome sequencing and annotation.</title>
        <authorList>
            <consortium name="The Broad Institute Genomics Platform"/>
            <consortium name="The Broad Institute Genome Sequencing Center for Infectious Disease"/>
            <person name="Wu L."/>
            <person name="Ma J."/>
        </authorList>
    </citation>
    <scope>NUCLEOTIDE SEQUENCE [LARGE SCALE GENOMIC DNA]</scope>
    <source>
        <strain evidence="3">CGMCC 1.16306</strain>
    </source>
</reference>
<evidence type="ECO:0000256" key="1">
    <source>
        <dbReference type="SAM" id="SignalP"/>
    </source>
</evidence>
<feature type="signal peptide" evidence="1">
    <location>
        <begin position="1"/>
        <end position="18"/>
    </location>
</feature>
<evidence type="ECO:0000313" key="2">
    <source>
        <dbReference type="EMBL" id="MFC7357000.1"/>
    </source>
</evidence>
<sequence>MKKILLAFVMLGAATSFAQNDKQAVQSMVDTFTSALEEREIFTYLTTTRYCDGNIQMIKMPNGRMCASKGTFYETYIFWQEEGKSYGKKIDNCGMFGSIELPDSEVYDYFTTHFEAIRSNPVKGYEIAQKETGPLQRTEINNCHKSFTLSNTDDTFSQKFNPFDLTNDAVEANIHYEYNQKLKIVHLDSLLDTAIKQIEGSANFIRI</sequence>
<organism evidence="2 3">
    <name type="scientific">Jejudonia soesokkakensis</name>
    <dbReference type="NCBI Taxonomy" id="1323432"/>
    <lineage>
        <taxon>Bacteria</taxon>
        <taxon>Pseudomonadati</taxon>
        <taxon>Bacteroidota</taxon>
        <taxon>Flavobacteriia</taxon>
        <taxon>Flavobacteriales</taxon>
        <taxon>Flavobacteriaceae</taxon>
        <taxon>Jejudonia</taxon>
    </lineage>
</organism>